<dbReference type="InterPro" id="IPR018389">
    <property type="entry name" value="DctP_fam"/>
</dbReference>
<dbReference type="PANTHER" id="PTHR33376">
    <property type="match status" value="1"/>
</dbReference>
<gene>
    <name evidence="5" type="ORF">J5Y06_15195</name>
</gene>
<dbReference type="NCBIfam" id="NF037995">
    <property type="entry name" value="TRAP_S1"/>
    <property type="match status" value="1"/>
</dbReference>
<comment type="caution">
    <text evidence="5">The sequence shown here is derived from an EMBL/GenBank/DDBJ whole genome shotgun (WGS) entry which is preliminary data.</text>
</comment>
<evidence type="ECO:0000313" key="6">
    <source>
        <dbReference type="Proteomes" id="UP000666240"/>
    </source>
</evidence>
<dbReference type="Gene3D" id="3.40.190.10">
    <property type="entry name" value="Periplasmic binding protein-like II"/>
    <property type="match status" value="1"/>
</dbReference>
<feature type="chain" id="PRO_5035152566" evidence="4">
    <location>
        <begin position="26"/>
        <end position="363"/>
    </location>
</feature>
<dbReference type="GO" id="GO:0031317">
    <property type="term" value="C:tripartite ATP-independent periplasmic transporter complex"/>
    <property type="evidence" value="ECO:0007669"/>
    <property type="project" value="InterPro"/>
</dbReference>
<dbReference type="EMBL" id="JAGIYY010000005">
    <property type="protein sequence ID" value="MBP0440001.1"/>
    <property type="molecule type" value="Genomic_DNA"/>
</dbReference>
<evidence type="ECO:0000256" key="4">
    <source>
        <dbReference type="SAM" id="SignalP"/>
    </source>
</evidence>
<dbReference type="PIRSF" id="PIRSF039026">
    <property type="entry name" value="SiaP"/>
    <property type="match status" value="1"/>
</dbReference>
<proteinExistence type="predicted"/>
<dbReference type="InterPro" id="IPR026289">
    <property type="entry name" value="SBP_TakP-like"/>
</dbReference>
<organism evidence="5 6">
    <name type="scientific">Tianweitania sediminis</name>
    <dbReference type="NCBI Taxonomy" id="1502156"/>
    <lineage>
        <taxon>Bacteria</taxon>
        <taxon>Pseudomonadati</taxon>
        <taxon>Pseudomonadota</taxon>
        <taxon>Alphaproteobacteria</taxon>
        <taxon>Hyphomicrobiales</taxon>
        <taxon>Phyllobacteriaceae</taxon>
        <taxon>Tianweitania</taxon>
    </lineage>
</organism>
<name>A0A8J7RMT1_9HYPH</name>
<protein>
    <submittedName>
        <fullName evidence="5">TRAP transporter substrate-binding protein</fullName>
    </submittedName>
</protein>
<dbReference type="GO" id="GO:0046872">
    <property type="term" value="F:metal ion binding"/>
    <property type="evidence" value="ECO:0007669"/>
    <property type="project" value="UniProtKB-KW"/>
</dbReference>
<keyword evidence="1 4" id="KW-0732">Signal</keyword>
<feature type="binding site" evidence="3">
    <location>
        <position position="214"/>
    </location>
    <ligand>
        <name>Na(+)</name>
        <dbReference type="ChEBI" id="CHEBI:29101"/>
    </ligand>
</feature>
<dbReference type="GO" id="GO:0055085">
    <property type="term" value="P:transmembrane transport"/>
    <property type="evidence" value="ECO:0007669"/>
    <property type="project" value="InterPro"/>
</dbReference>
<accession>A0A8J7RMT1</accession>
<dbReference type="PANTHER" id="PTHR33376:SF5">
    <property type="entry name" value="EXTRACYTOPLASMIC SOLUTE RECEPTOR PROTEIN"/>
    <property type="match status" value="1"/>
</dbReference>
<dbReference type="Pfam" id="PF03480">
    <property type="entry name" value="DctP"/>
    <property type="match status" value="1"/>
</dbReference>
<feature type="binding site" evidence="2">
    <location>
        <position position="155"/>
    </location>
    <ligand>
        <name>substrate</name>
    </ligand>
</feature>
<feature type="binding site" evidence="3">
    <location>
        <position position="213"/>
    </location>
    <ligand>
        <name>substrate</name>
    </ligand>
</feature>
<feature type="signal peptide" evidence="4">
    <location>
        <begin position="1"/>
        <end position="25"/>
    </location>
</feature>
<dbReference type="Proteomes" id="UP000666240">
    <property type="component" value="Unassembled WGS sequence"/>
</dbReference>
<evidence type="ECO:0000313" key="5">
    <source>
        <dbReference type="EMBL" id="MBP0440001.1"/>
    </source>
</evidence>
<dbReference type="RefSeq" id="WP_209336043.1">
    <property type="nucleotide sequence ID" value="NZ_JAGIYY010000005.1"/>
</dbReference>
<feature type="binding site" evidence="2">
    <location>
        <position position="176"/>
    </location>
    <ligand>
        <name>substrate</name>
    </ligand>
</feature>
<dbReference type="InterPro" id="IPR038404">
    <property type="entry name" value="TRAP_DctP_sf"/>
</dbReference>
<reference evidence="5" key="1">
    <citation type="submission" date="2021-03" db="EMBL/GenBank/DDBJ databases">
        <title>Genome sequencing and assembly of Tianweitania sediminis.</title>
        <authorList>
            <person name="Chhetri G."/>
        </authorList>
    </citation>
    <scope>NUCLEOTIDE SEQUENCE</scope>
    <source>
        <strain evidence="5">Z8</strain>
    </source>
</reference>
<evidence type="ECO:0000256" key="3">
    <source>
        <dbReference type="PIRSR" id="PIRSR039026-2"/>
    </source>
</evidence>
<sequence>MKRRNFIGALGLGAAASTLARPAIAQSSPEVNWRLQSSYPTSLNTIYGAGTSFSKFVSDATDGKFKIQVFAAGELIPPLSIVDGVQSGTVEMGHTGAYFYIGKDPAFAFGTCIPFGPNARQQNGWFYQGGGNDLYNEFCATYQIHHLPIGNTGTQMGGWFRKEIKSVEDIRGIKMRIGGLAGSVLQKLGLVPTQIAAGDIYPSLERGTIDAAEFVGPYDDQSLGLAKIAPYYYFPGFWEGAANMSLFINLNKWNELPERYRAVMQQAAMAAGAEMTAKYDAQNPIALRKLVAEGTQLRAFPPDVLQQSYAAARELYTELGEKSPAFKKLLDHQTAFRDQTYQWWQIADFSYDTLMLRAKHENW</sequence>
<dbReference type="AlphaFoldDB" id="A0A8J7RMT1"/>
<evidence type="ECO:0000256" key="2">
    <source>
        <dbReference type="PIRSR" id="PIRSR039026-1"/>
    </source>
</evidence>
<keyword evidence="3" id="KW-0479">Metal-binding</keyword>
<feature type="binding site" evidence="3">
    <location>
        <position position="239"/>
    </location>
    <ligand>
        <name>substrate</name>
    </ligand>
</feature>
<keyword evidence="6" id="KW-1185">Reference proteome</keyword>
<evidence type="ECO:0000256" key="1">
    <source>
        <dbReference type="ARBA" id="ARBA00022729"/>
    </source>
</evidence>
<dbReference type="Gene3D" id="3.40.190.170">
    <property type="entry name" value="Bacterial extracellular solute-binding protein, family 7"/>
    <property type="match status" value="1"/>
</dbReference>